<dbReference type="GO" id="GO:0005634">
    <property type="term" value="C:nucleus"/>
    <property type="evidence" value="ECO:0007669"/>
    <property type="project" value="UniProtKB-SubCell"/>
</dbReference>
<dbReference type="InterPro" id="IPR032319">
    <property type="entry name" value="CLP1_P"/>
</dbReference>
<dbReference type="EMBL" id="JAXCGZ010009712">
    <property type="protein sequence ID" value="KAK7076353.1"/>
    <property type="molecule type" value="Genomic_DNA"/>
</dbReference>
<dbReference type="InterPro" id="IPR045116">
    <property type="entry name" value="Clp1/Grc3"/>
</dbReference>
<dbReference type="Pfam" id="PF16575">
    <property type="entry name" value="CLP1_P"/>
    <property type="match status" value="1"/>
</dbReference>
<dbReference type="AlphaFoldDB" id="A0AAN8X8C6"/>
<evidence type="ECO:0000256" key="4">
    <source>
        <dbReference type="ARBA" id="ARBA00022840"/>
    </source>
</evidence>
<dbReference type="GO" id="GO:0006388">
    <property type="term" value="P:tRNA splicing, via endonucleolytic cleavage and ligation"/>
    <property type="evidence" value="ECO:0007669"/>
    <property type="project" value="TreeGrafter"/>
</dbReference>
<dbReference type="GO" id="GO:0051734">
    <property type="term" value="F:ATP-dependent polynucleotide 5'-hydroxyl-kinase activity"/>
    <property type="evidence" value="ECO:0007669"/>
    <property type="project" value="UniProtKB-EC"/>
</dbReference>
<organism evidence="9 10">
    <name type="scientific">Halocaridina rubra</name>
    <name type="common">Hawaiian red shrimp</name>
    <dbReference type="NCBI Taxonomy" id="373956"/>
    <lineage>
        <taxon>Eukaryota</taxon>
        <taxon>Metazoa</taxon>
        <taxon>Ecdysozoa</taxon>
        <taxon>Arthropoda</taxon>
        <taxon>Crustacea</taxon>
        <taxon>Multicrustacea</taxon>
        <taxon>Malacostraca</taxon>
        <taxon>Eumalacostraca</taxon>
        <taxon>Eucarida</taxon>
        <taxon>Decapoda</taxon>
        <taxon>Pleocyemata</taxon>
        <taxon>Caridea</taxon>
        <taxon>Atyoidea</taxon>
        <taxon>Atyidae</taxon>
        <taxon>Halocaridina</taxon>
    </lineage>
</organism>
<keyword evidence="10" id="KW-1185">Reference proteome</keyword>
<comment type="caution">
    <text evidence="9">The sequence shown here is derived from an EMBL/GenBank/DDBJ whole genome shotgun (WGS) entry which is preliminary data.</text>
</comment>
<evidence type="ECO:0000313" key="9">
    <source>
        <dbReference type="EMBL" id="KAK7076353.1"/>
    </source>
</evidence>
<dbReference type="FunFam" id="2.60.120.1030:FF:000001">
    <property type="entry name" value="Protein CLP1 homolog 5"/>
    <property type="match status" value="1"/>
</dbReference>
<evidence type="ECO:0000256" key="1">
    <source>
        <dbReference type="ARBA" id="ARBA00004123"/>
    </source>
</evidence>
<dbReference type="Pfam" id="PF16573">
    <property type="entry name" value="CLP1_N"/>
    <property type="match status" value="1"/>
</dbReference>
<dbReference type="CDD" id="cd01983">
    <property type="entry name" value="SIMIBI"/>
    <property type="match status" value="1"/>
</dbReference>
<evidence type="ECO:0000256" key="5">
    <source>
        <dbReference type="ARBA" id="ARBA00023242"/>
    </source>
</evidence>
<dbReference type="EC" id="2.7.1.78" evidence="9"/>
<accession>A0AAN8X8C6</accession>
<keyword evidence="3" id="KW-0547">Nucleotide-binding</keyword>
<keyword evidence="6" id="KW-0175">Coiled coil</keyword>
<dbReference type="GO" id="GO:0005524">
    <property type="term" value="F:ATP binding"/>
    <property type="evidence" value="ECO:0007669"/>
    <property type="project" value="UniProtKB-KW"/>
</dbReference>
<evidence type="ECO:0000256" key="2">
    <source>
        <dbReference type="ARBA" id="ARBA00022664"/>
    </source>
</evidence>
<gene>
    <name evidence="9" type="primary">CLP1</name>
    <name evidence="9" type="ORF">SK128_028666</name>
</gene>
<sequence>MPEKEYKLDPDCELRFEVEGAKETVELTLTQGKAEVFGTELAPDKPYLFFSGAKVAVYTWHGCGLKLNGNTEGTYVAKETPMVMYLSTHACLERLRRHADEGLANGKDTRGPVTMIVGPTDVGKSTLCRILLNYAVRMGRRPIFVDLDIGQGSIAIPGSLGCHLVTEKERRRSGQKCKQTPHMNTEQTRDLITQVAEGEEIPLKDIAGDQHGSVADAKKKRAWAKGALTRQMTAIDELAGDAKNLLQVKEKMDAYSEYVTVFETAHLELLELLQNEDQLEETKVYKMEVMSRNMDFQDALFNWIALQEEEACDKSQKDNEFLDDIPENAVPEKPLAFKEILDTCLEAKNKDLEEEIKELSRAQQVEMQNQQLLLQKEKQLFELKRAKLESELMLKREKQRSIEELNKLKEEINSDETSEHKLQTEGFGPITHVTIPMNALGCPKVTSEIPRFESTPIEHLRKPSRVSVDPSNVE</sequence>
<dbReference type="Proteomes" id="UP001381693">
    <property type="component" value="Unassembled WGS sequence"/>
</dbReference>
<dbReference type="InterPro" id="IPR027417">
    <property type="entry name" value="P-loop_NTPase"/>
</dbReference>
<keyword evidence="9" id="KW-0808">Transferase</keyword>
<dbReference type="GO" id="GO:0006397">
    <property type="term" value="P:mRNA processing"/>
    <property type="evidence" value="ECO:0007669"/>
    <property type="project" value="UniProtKB-KW"/>
</dbReference>
<protein>
    <submittedName>
        <fullName evidence="9">Cleavage polyadenylation factor subunit clp1</fullName>
        <ecNumber evidence="9">2.7.1.78</ecNumber>
    </submittedName>
</protein>
<evidence type="ECO:0000259" key="7">
    <source>
        <dbReference type="Pfam" id="PF16573"/>
    </source>
</evidence>
<dbReference type="PANTHER" id="PTHR12755:SF6">
    <property type="entry name" value="POLYRIBONUCLEOTIDE 5'-HYDROXYL-KINASE CLP1"/>
    <property type="match status" value="1"/>
</dbReference>
<dbReference type="PANTHER" id="PTHR12755">
    <property type="entry name" value="CLEAVAGE/POLYADENYLATION FACTOR IA SUBUNIT CLP1P"/>
    <property type="match status" value="1"/>
</dbReference>
<reference evidence="9 10" key="1">
    <citation type="submission" date="2023-11" db="EMBL/GenBank/DDBJ databases">
        <title>Halocaridina rubra genome assembly.</title>
        <authorList>
            <person name="Smith C."/>
        </authorList>
    </citation>
    <scope>NUCLEOTIDE SEQUENCE [LARGE SCALE GENOMIC DNA]</scope>
    <source>
        <strain evidence="9">EP-1</strain>
        <tissue evidence="9">Whole</tissue>
    </source>
</reference>
<keyword evidence="2" id="KW-0507">mRNA processing</keyword>
<dbReference type="InterPro" id="IPR038239">
    <property type="entry name" value="Clp1_N_sf"/>
</dbReference>
<dbReference type="SUPFAM" id="SSF52540">
    <property type="entry name" value="P-loop containing nucleoside triphosphate hydrolases"/>
    <property type="match status" value="1"/>
</dbReference>
<name>A0AAN8X8C6_HALRR</name>
<feature type="domain" description="Clp1 N-terminal" evidence="7">
    <location>
        <begin position="7"/>
        <end position="99"/>
    </location>
</feature>
<dbReference type="Gene3D" id="2.60.120.1030">
    <property type="entry name" value="Clp1, DNA binding domain"/>
    <property type="match status" value="1"/>
</dbReference>
<evidence type="ECO:0000313" key="10">
    <source>
        <dbReference type="Proteomes" id="UP001381693"/>
    </source>
</evidence>
<feature type="coiled-coil region" evidence="6">
    <location>
        <begin position="342"/>
        <end position="425"/>
    </location>
</feature>
<evidence type="ECO:0000259" key="8">
    <source>
        <dbReference type="Pfam" id="PF16575"/>
    </source>
</evidence>
<evidence type="ECO:0000256" key="3">
    <source>
        <dbReference type="ARBA" id="ARBA00022741"/>
    </source>
</evidence>
<proteinExistence type="predicted"/>
<keyword evidence="5" id="KW-0539">Nucleus</keyword>
<comment type="subcellular location">
    <subcellularLocation>
        <location evidence="1">Nucleus</location>
    </subcellularLocation>
</comment>
<dbReference type="Gene3D" id="3.40.50.300">
    <property type="entry name" value="P-loop containing nucleotide triphosphate hydrolases"/>
    <property type="match status" value="1"/>
</dbReference>
<feature type="domain" description="Clp1 P-loop" evidence="8">
    <location>
        <begin position="118"/>
        <end position="179"/>
    </location>
</feature>
<evidence type="ECO:0000256" key="6">
    <source>
        <dbReference type="SAM" id="Coils"/>
    </source>
</evidence>
<dbReference type="InterPro" id="IPR032324">
    <property type="entry name" value="Clp1_N"/>
</dbReference>
<keyword evidence="4" id="KW-0067">ATP-binding</keyword>